<keyword evidence="2" id="KW-1185">Reference proteome</keyword>
<reference evidence="1 2" key="1">
    <citation type="submission" date="2020-08" db="EMBL/GenBank/DDBJ databases">
        <title>Genomic Encyclopedia of Type Strains, Phase III (KMG-III): the genomes of soil and plant-associated and newly described type strains.</title>
        <authorList>
            <person name="Whitman W."/>
        </authorList>
    </citation>
    <scope>NUCLEOTIDE SEQUENCE [LARGE SCALE GENOMIC DNA]</scope>
    <source>
        <strain evidence="1 2">CECT 7744</strain>
    </source>
</reference>
<dbReference type="EMBL" id="JACHXR010000009">
    <property type="protein sequence ID" value="MBB3232033.1"/>
    <property type="molecule type" value="Genomic_DNA"/>
</dbReference>
<evidence type="ECO:0000313" key="2">
    <source>
        <dbReference type="Proteomes" id="UP000518892"/>
    </source>
</evidence>
<evidence type="ECO:0000313" key="1">
    <source>
        <dbReference type="EMBL" id="MBB3232033.1"/>
    </source>
</evidence>
<dbReference type="Proteomes" id="UP000518892">
    <property type="component" value="Unassembled WGS sequence"/>
</dbReference>
<gene>
    <name evidence="1" type="ORF">FHR97_002901</name>
</gene>
<proteinExistence type="predicted"/>
<sequence length="206" mass="23552">MGLSVPLQADNKSVSPKYRVADWRNAMRSDDWATMVAIFKDRLHGRFLEPIELVEADRTIGEFAGFSIMALDCLLIETLNQFYQGLDETPRDNQGQFWKFFRGSEHFKPNFNKKCSNIFYSHVHCGLLHQAQTKKGTLIRADQDRMIGPAPGGLTKGIIVDRVRFHEALKQEVSTYSRRLEAGDEDGADLRKNFIKKMQLICGRPT</sequence>
<comment type="caution">
    <text evidence="1">The sequence shown here is derived from an EMBL/GenBank/DDBJ whole genome shotgun (WGS) entry which is preliminary data.</text>
</comment>
<protein>
    <submittedName>
        <fullName evidence="1">Uncharacterized protein</fullName>
    </submittedName>
</protein>
<name>A0A7W5HM87_9GAMM</name>
<dbReference type="AlphaFoldDB" id="A0A7W5HM87"/>
<organism evidence="1 2">
    <name type="scientific">Halomonas stenophila</name>
    <dbReference type="NCBI Taxonomy" id="795312"/>
    <lineage>
        <taxon>Bacteria</taxon>
        <taxon>Pseudomonadati</taxon>
        <taxon>Pseudomonadota</taxon>
        <taxon>Gammaproteobacteria</taxon>
        <taxon>Oceanospirillales</taxon>
        <taxon>Halomonadaceae</taxon>
        <taxon>Halomonas</taxon>
    </lineage>
</organism>
<accession>A0A7W5HM87</accession>